<dbReference type="AlphaFoldDB" id="A0A9Q3IEF2"/>
<name>A0A9Q3IEF2_9BASI</name>
<dbReference type="Pfam" id="PF10551">
    <property type="entry name" value="MULE"/>
    <property type="match status" value="1"/>
</dbReference>
<evidence type="ECO:0000313" key="3">
    <source>
        <dbReference type="Proteomes" id="UP000765509"/>
    </source>
</evidence>
<organism evidence="2 3">
    <name type="scientific">Austropuccinia psidii MF-1</name>
    <dbReference type="NCBI Taxonomy" id="1389203"/>
    <lineage>
        <taxon>Eukaryota</taxon>
        <taxon>Fungi</taxon>
        <taxon>Dikarya</taxon>
        <taxon>Basidiomycota</taxon>
        <taxon>Pucciniomycotina</taxon>
        <taxon>Pucciniomycetes</taxon>
        <taxon>Pucciniales</taxon>
        <taxon>Sphaerophragmiaceae</taxon>
        <taxon>Austropuccinia</taxon>
    </lineage>
</organism>
<keyword evidence="3" id="KW-1185">Reference proteome</keyword>
<evidence type="ECO:0000259" key="1">
    <source>
        <dbReference type="Pfam" id="PF10551"/>
    </source>
</evidence>
<protein>
    <recommendedName>
        <fullName evidence="1">MULE transposase domain-containing protein</fullName>
    </recommendedName>
</protein>
<dbReference type="InterPro" id="IPR052579">
    <property type="entry name" value="Zinc_finger_SWIM"/>
</dbReference>
<proteinExistence type="predicted"/>
<dbReference type="PANTHER" id="PTHR31569:SF4">
    <property type="entry name" value="SWIM-TYPE DOMAIN-CONTAINING PROTEIN"/>
    <property type="match status" value="1"/>
</dbReference>
<comment type="caution">
    <text evidence="2">The sequence shown here is derived from an EMBL/GenBank/DDBJ whole genome shotgun (WGS) entry which is preliminary data.</text>
</comment>
<accession>A0A9Q3IEF2</accession>
<dbReference type="InterPro" id="IPR018289">
    <property type="entry name" value="MULE_transposase_dom"/>
</dbReference>
<dbReference type="PANTHER" id="PTHR31569">
    <property type="entry name" value="SWIM-TYPE DOMAIN-CONTAINING PROTEIN"/>
    <property type="match status" value="1"/>
</dbReference>
<dbReference type="Proteomes" id="UP000765509">
    <property type="component" value="Unassembled WGS sequence"/>
</dbReference>
<dbReference type="OrthoDB" id="2437251at2759"/>
<gene>
    <name evidence="2" type="ORF">O181_077147</name>
</gene>
<feature type="domain" description="MULE transposase" evidence="1">
    <location>
        <begin position="2"/>
        <end position="77"/>
    </location>
</feature>
<sequence>MVGQTETAHTFSLAFFYMEWENDNGYIWALQELKILFQPPRIPKVIITDCEPALKMAIELVFPSSIHNYCAWHIRKNLIQNCCKYFQEDDWKYYQTSWSLLVSSKSTEEYNNNLEKIKEKSKDYSGSWAYISNNLLPFKKKFVTAWESQHPHLGNQASSCVESAHSYIKSFINNSNVDLSKVFKDITTAIDIQLKHIHHTMGKEIFCRLTDFSPPFKQILGTVSIKKMKIIEEQFQKLKDQPTLQPCSKN</sequence>
<evidence type="ECO:0000313" key="2">
    <source>
        <dbReference type="EMBL" id="MBW0537432.1"/>
    </source>
</evidence>
<dbReference type="EMBL" id="AVOT02042052">
    <property type="protein sequence ID" value="MBW0537432.1"/>
    <property type="molecule type" value="Genomic_DNA"/>
</dbReference>
<reference evidence="2" key="1">
    <citation type="submission" date="2021-03" db="EMBL/GenBank/DDBJ databases">
        <title>Draft genome sequence of rust myrtle Austropuccinia psidii MF-1, a brazilian biotype.</title>
        <authorList>
            <person name="Quecine M.C."/>
            <person name="Pachon D.M.R."/>
            <person name="Bonatelli M.L."/>
            <person name="Correr F.H."/>
            <person name="Franceschini L.M."/>
            <person name="Leite T.F."/>
            <person name="Margarido G.R.A."/>
            <person name="Almeida C.A."/>
            <person name="Ferrarezi J.A."/>
            <person name="Labate C.A."/>
        </authorList>
    </citation>
    <scope>NUCLEOTIDE SEQUENCE</scope>
    <source>
        <strain evidence="2">MF-1</strain>
    </source>
</reference>